<protein>
    <submittedName>
        <fullName evidence="1">Uncharacterized protein</fullName>
    </submittedName>
</protein>
<evidence type="ECO:0000313" key="2">
    <source>
        <dbReference type="Proteomes" id="UP001530400"/>
    </source>
</evidence>
<proteinExistence type="predicted"/>
<keyword evidence="2" id="KW-1185">Reference proteome</keyword>
<name>A0ABD3N672_9STRA</name>
<sequence>MMSKASRRLETHGAKFGGIPTSYAMNDDDSHSSNHGSSLKKHRIHPFNLKECDAGQQTLDIDAATTRTEMSTDLDDVSVQQRFSFASTSLYNANGGASTSHAMSFESNTAIFPSTTGHRIVDVIDTSGSYEMISQLTGPKDVRQEAYHHSLLDLDEDDAFDSPKNLSSWGESMFIGTNDELDTESRMNFYTVPDSMKNAVGTRAVRERLQTMQSTGSMFNASDGALDTESRFGFYKQESIMASNRSVSVDTDSRDDFNIVNDAEEPPSCRDKMGPVLSFTDEGEFDWLTQTTMKIEAKKKEQKHNVMECGDGGSGVASNLRSFVTRCGSCFSPP</sequence>
<dbReference type="AlphaFoldDB" id="A0ABD3N672"/>
<gene>
    <name evidence="1" type="ORF">ACHAWO_002248</name>
</gene>
<accession>A0ABD3N672</accession>
<comment type="caution">
    <text evidence="1">The sequence shown here is derived from an EMBL/GenBank/DDBJ whole genome shotgun (WGS) entry which is preliminary data.</text>
</comment>
<reference evidence="1 2" key="1">
    <citation type="submission" date="2024-10" db="EMBL/GenBank/DDBJ databases">
        <title>Updated reference genomes for cyclostephanoid diatoms.</title>
        <authorList>
            <person name="Roberts W.R."/>
            <person name="Alverson A.J."/>
        </authorList>
    </citation>
    <scope>NUCLEOTIDE SEQUENCE [LARGE SCALE GENOMIC DNA]</scope>
    <source>
        <strain evidence="1 2">AJA010-31</strain>
    </source>
</reference>
<evidence type="ECO:0000313" key="1">
    <source>
        <dbReference type="EMBL" id="KAL3770531.1"/>
    </source>
</evidence>
<organism evidence="1 2">
    <name type="scientific">Cyclotella atomus</name>
    <dbReference type="NCBI Taxonomy" id="382360"/>
    <lineage>
        <taxon>Eukaryota</taxon>
        <taxon>Sar</taxon>
        <taxon>Stramenopiles</taxon>
        <taxon>Ochrophyta</taxon>
        <taxon>Bacillariophyta</taxon>
        <taxon>Coscinodiscophyceae</taxon>
        <taxon>Thalassiosirophycidae</taxon>
        <taxon>Stephanodiscales</taxon>
        <taxon>Stephanodiscaceae</taxon>
        <taxon>Cyclotella</taxon>
    </lineage>
</organism>
<dbReference type="EMBL" id="JALLPJ020001308">
    <property type="protein sequence ID" value="KAL3770531.1"/>
    <property type="molecule type" value="Genomic_DNA"/>
</dbReference>
<dbReference type="Proteomes" id="UP001530400">
    <property type="component" value="Unassembled WGS sequence"/>
</dbReference>